<evidence type="ECO:0000259" key="5">
    <source>
        <dbReference type="PROSITE" id="PS50975"/>
    </source>
</evidence>
<dbReference type="InterPro" id="IPR011761">
    <property type="entry name" value="ATP-grasp"/>
</dbReference>
<evidence type="ECO:0000256" key="1">
    <source>
        <dbReference type="ARBA" id="ARBA00022598"/>
    </source>
</evidence>
<protein>
    <submittedName>
        <fullName evidence="6">Carboxylase</fullName>
    </submittedName>
</protein>
<evidence type="ECO:0000256" key="3">
    <source>
        <dbReference type="ARBA" id="ARBA00022840"/>
    </source>
</evidence>
<dbReference type="PANTHER" id="PTHR43585:SF2">
    <property type="entry name" value="ATP-GRASP ENZYME FSQD"/>
    <property type="match status" value="1"/>
</dbReference>
<feature type="domain" description="ATP-grasp" evidence="5">
    <location>
        <begin position="121"/>
        <end position="320"/>
    </location>
</feature>
<dbReference type="InterPro" id="IPR052032">
    <property type="entry name" value="ATP-dep_AA_Ligase"/>
</dbReference>
<evidence type="ECO:0000256" key="4">
    <source>
        <dbReference type="PROSITE-ProRule" id="PRU00409"/>
    </source>
</evidence>
<sequence>MTAPFIAFVESNMTGTGMQALRLAHDRGLRIAFLTSDLRKYDSDPDAARTIRSLADEIAECDTNSPEAMEKALRDLPGLVGGLMTVMEYFVPVAAATARRMGLPGLDPAAAAIARDKGTARTVCQDHGVPVPRFRFVGSLEVLDEVLDEVGLPCVVKPVDESASIGVTLCRTRQQAYDRLAELIDSRANSKGQQRVPGGLVEECLFGHEVSVETFTHGGRTVVLGVTDKLLGPVPHFVELGHTFPSGLPEERSGAAARVALAALEAVGFDFGPAHVEVKLTARGPVLIEINARAGGDFVPDLVRHATGVGLLEQTIIAATGGTPQLQPSRQRGAAIRFLAGRAGVVAEVPDTTVLDRFPTVVASRVKAVVGQRTTWPANSHERLGYVLTSAETAYQAAVDADAAAAQLAVSYEPEP</sequence>
<keyword evidence="1" id="KW-0436">Ligase</keyword>
<dbReference type="SMART" id="SM01209">
    <property type="entry name" value="GARS_A"/>
    <property type="match status" value="1"/>
</dbReference>
<keyword evidence="2 4" id="KW-0547">Nucleotide-binding</keyword>
<keyword evidence="3 4" id="KW-0067">ATP-binding</keyword>
<dbReference type="AlphaFoldDB" id="A0A0E3JNN3"/>
<organism evidence="6">
    <name type="scientific">uncultured bacterium AB_9</name>
    <dbReference type="NCBI Taxonomy" id="1630012"/>
    <lineage>
        <taxon>Bacteria</taxon>
        <taxon>environmental samples</taxon>
    </lineage>
</organism>
<dbReference type="SUPFAM" id="SSF56059">
    <property type="entry name" value="Glutathione synthetase ATP-binding domain-like"/>
    <property type="match status" value="1"/>
</dbReference>
<dbReference type="Gene3D" id="3.30.470.20">
    <property type="entry name" value="ATP-grasp fold, B domain"/>
    <property type="match status" value="1"/>
</dbReference>
<dbReference type="Pfam" id="PF13535">
    <property type="entry name" value="ATP-grasp_4"/>
    <property type="match status" value="1"/>
</dbReference>
<evidence type="ECO:0000256" key="2">
    <source>
        <dbReference type="ARBA" id="ARBA00022741"/>
    </source>
</evidence>
<evidence type="ECO:0000313" key="6">
    <source>
        <dbReference type="EMBL" id="AKA59389.1"/>
    </source>
</evidence>
<dbReference type="InterPro" id="IPR040570">
    <property type="entry name" value="LAL_C2"/>
</dbReference>
<dbReference type="GO" id="GO:0016874">
    <property type="term" value="F:ligase activity"/>
    <property type="evidence" value="ECO:0007669"/>
    <property type="project" value="UniProtKB-KW"/>
</dbReference>
<dbReference type="GO" id="GO:0005524">
    <property type="term" value="F:ATP binding"/>
    <property type="evidence" value="ECO:0007669"/>
    <property type="project" value="UniProtKB-UniRule"/>
</dbReference>
<reference evidence="6" key="1">
    <citation type="journal article" date="2015" name="Proc. Natl. Acad. Sci. U.S.A.">
        <title>Multiplexed metagenome mining using short DNA sequence tags facilitates targeted discovery of epoxyketone proteasome inhibitors.</title>
        <authorList>
            <person name="Owen J.G."/>
            <person name="Charlop-Powers Z."/>
            <person name="Smith A.G."/>
            <person name="Ternei M.A."/>
            <person name="Calle P.Y."/>
            <person name="Reddy B.V."/>
            <person name="Montiel D."/>
            <person name="Brady S.F."/>
        </authorList>
    </citation>
    <scope>NUCLEOTIDE SEQUENCE</scope>
</reference>
<dbReference type="GO" id="GO:0046872">
    <property type="term" value="F:metal ion binding"/>
    <property type="evidence" value="ECO:0007669"/>
    <property type="project" value="InterPro"/>
</dbReference>
<dbReference type="EMBL" id="KP830089">
    <property type="protein sequence ID" value="AKA59389.1"/>
    <property type="molecule type" value="Genomic_DNA"/>
</dbReference>
<dbReference type="Pfam" id="PF18603">
    <property type="entry name" value="LAL_C2"/>
    <property type="match status" value="1"/>
</dbReference>
<proteinExistence type="predicted"/>
<name>A0A0E3JNN3_9BACT</name>
<accession>A0A0E3JNN3</accession>
<dbReference type="PANTHER" id="PTHR43585">
    <property type="entry name" value="FUMIPYRROLE BIOSYNTHESIS PROTEIN C"/>
    <property type="match status" value="1"/>
</dbReference>
<dbReference type="PROSITE" id="PS50975">
    <property type="entry name" value="ATP_GRASP"/>
    <property type="match status" value="1"/>
</dbReference>